<feature type="compositionally biased region" description="Acidic residues" evidence="1">
    <location>
        <begin position="67"/>
        <end position="79"/>
    </location>
</feature>
<gene>
    <name evidence="2" type="ORF">BU26DRAFT_44579</name>
</gene>
<dbReference type="RefSeq" id="XP_033681393.1">
    <property type="nucleotide sequence ID" value="XM_033824595.1"/>
</dbReference>
<feature type="region of interest" description="Disordered" evidence="1">
    <location>
        <begin position="55"/>
        <end position="79"/>
    </location>
</feature>
<dbReference type="Pfam" id="PF10294">
    <property type="entry name" value="Methyltransf_16"/>
    <property type="match status" value="1"/>
</dbReference>
<reference evidence="2" key="1">
    <citation type="journal article" date="2020" name="Stud. Mycol.">
        <title>101 Dothideomycetes genomes: a test case for predicting lifestyles and emergence of pathogens.</title>
        <authorList>
            <person name="Haridas S."/>
            <person name="Albert R."/>
            <person name="Binder M."/>
            <person name="Bloem J."/>
            <person name="Labutti K."/>
            <person name="Salamov A."/>
            <person name="Andreopoulos B."/>
            <person name="Baker S."/>
            <person name="Barry K."/>
            <person name="Bills G."/>
            <person name="Bluhm B."/>
            <person name="Cannon C."/>
            <person name="Castanera R."/>
            <person name="Culley D."/>
            <person name="Daum C."/>
            <person name="Ezra D."/>
            <person name="Gonzalez J."/>
            <person name="Henrissat B."/>
            <person name="Kuo A."/>
            <person name="Liang C."/>
            <person name="Lipzen A."/>
            <person name="Lutzoni F."/>
            <person name="Magnuson J."/>
            <person name="Mondo S."/>
            <person name="Nolan M."/>
            <person name="Ohm R."/>
            <person name="Pangilinan J."/>
            <person name="Park H.-J."/>
            <person name="Ramirez L."/>
            <person name="Alfaro M."/>
            <person name="Sun H."/>
            <person name="Tritt A."/>
            <person name="Yoshinaga Y."/>
            <person name="Zwiers L.-H."/>
            <person name="Turgeon B."/>
            <person name="Goodwin S."/>
            <person name="Spatafora J."/>
            <person name="Crous P."/>
            <person name="Grigoriev I."/>
        </authorList>
    </citation>
    <scope>NUCLEOTIDE SEQUENCE</scope>
    <source>
        <strain evidence="2">CBS 122368</strain>
    </source>
</reference>
<evidence type="ECO:0000313" key="2">
    <source>
        <dbReference type="EMBL" id="KAF2246389.1"/>
    </source>
</evidence>
<dbReference type="Proteomes" id="UP000800094">
    <property type="component" value="Unassembled WGS sequence"/>
</dbReference>
<keyword evidence="3" id="KW-1185">Reference proteome</keyword>
<name>A0A6A6I850_9PLEO</name>
<dbReference type="InterPro" id="IPR029063">
    <property type="entry name" value="SAM-dependent_MTases_sf"/>
</dbReference>
<dbReference type="Gene3D" id="3.40.50.150">
    <property type="entry name" value="Vaccinia Virus protein VP39"/>
    <property type="match status" value="1"/>
</dbReference>
<dbReference type="AlphaFoldDB" id="A0A6A6I850"/>
<dbReference type="CDD" id="cd02440">
    <property type="entry name" value="AdoMet_MTases"/>
    <property type="match status" value="1"/>
</dbReference>
<dbReference type="PANTHER" id="PTHR14614">
    <property type="entry name" value="HEPATOCELLULAR CARCINOMA-ASSOCIATED ANTIGEN"/>
    <property type="match status" value="1"/>
</dbReference>
<dbReference type="SUPFAM" id="SSF53335">
    <property type="entry name" value="S-adenosyl-L-methionine-dependent methyltransferases"/>
    <property type="match status" value="1"/>
</dbReference>
<dbReference type="GeneID" id="54577925"/>
<dbReference type="PANTHER" id="PTHR14614:SF147">
    <property type="entry name" value="S-ADENOSYLMETHIONINE-DEPENDENT METHYLTRANSFERASE OF THE SEVEN BETA-STRAND FAMILY"/>
    <property type="match status" value="1"/>
</dbReference>
<proteinExistence type="predicted"/>
<organism evidence="2 3">
    <name type="scientific">Trematosphaeria pertusa</name>
    <dbReference type="NCBI Taxonomy" id="390896"/>
    <lineage>
        <taxon>Eukaryota</taxon>
        <taxon>Fungi</taxon>
        <taxon>Dikarya</taxon>
        <taxon>Ascomycota</taxon>
        <taxon>Pezizomycotina</taxon>
        <taxon>Dothideomycetes</taxon>
        <taxon>Pleosporomycetidae</taxon>
        <taxon>Pleosporales</taxon>
        <taxon>Massarineae</taxon>
        <taxon>Trematosphaeriaceae</taxon>
        <taxon>Trematosphaeria</taxon>
    </lineage>
</organism>
<evidence type="ECO:0000256" key="1">
    <source>
        <dbReference type="SAM" id="MobiDB-lite"/>
    </source>
</evidence>
<dbReference type="InterPro" id="IPR019410">
    <property type="entry name" value="Methyltransf_16"/>
</dbReference>
<evidence type="ECO:0000313" key="3">
    <source>
        <dbReference type="Proteomes" id="UP000800094"/>
    </source>
</evidence>
<accession>A0A6A6I850</accession>
<dbReference type="GO" id="GO:0008757">
    <property type="term" value="F:S-adenosylmethionine-dependent methyltransferase activity"/>
    <property type="evidence" value="ECO:0007669"/>
    <property type="project" value="UniProtKB-ARBA"/>
</dbReference>
<dbReference type="OrthoDB" id="433955at2759"/>
<sequence length="389" mass="41671">MSISGHCQPPSSSLPPVRSLRSATEDQITSALHNLQALYCPLRLPVTLTRGKQSAPATAHADSGYVSEDEEVTDEGVSDTEEALAALRADEFERTLAVGWLTTLIARADELPFASEDSQSRIIDEAASILASFSDFADHEADEALTRDFSFPVSAALGEEKPIQARLNDAPLSGTDHTDVGLQSWGASIILSGLLCIAPGRFGLHRLPKDASIIELGAGTGLVSLTLGQLMPRLSLTQPSILATDYHPAVLENLRANITTNFGCQPDSSAPVKTMLLDWSAPPASLHSTASMLVAADVVYAPEHAAWLRDCAADLLAPDGVFWLVVTVRKDGKFEGIPGTAEAAFADGKCPKRGDGHVLRIVEKEMLEKRRGVGRGDESGYMLFKIMWE</sequence>
<dbReference type="EMBL" id="ML987198">
    <property type="protein sequence ID" value="KAF2246389.1"/>
    <property type="molecule type" value="Genomic_DNA"/>
</dbReference>
<protein>
    <recommendedName>
        <fullName evidence="4">S-adenosyl-L-methionine-dependent methyltransferase</fullName>
    </recommendedName>
</protein>
<evidence type="ECO:0008006" key="4">
    <source>
        <dbReference type="Google" id="ProtNLM"/>
    </source>
</evidence>